<evidence type="ECO:0000313" key="4">
    <source>
        <dbReference type="Proteomes" id="UP000189940"/>
    </source>
</evidence>
<evidence type="ECO:0008006" key="5">
    <source>
        <dbReference type="Google" id="ProtNLM"/>
    </source>
</evidence>
<feature type="compositionally biased region" description="Basic and acidic residues" evidence="1">
    <location>
        <begin position="182"/>
        <end position="197"/>
    </location>
</feature>
<sequence>MSVLLVAGFVVFVAGLVTIALGIPIKEFSFGDTLVVSGAVVTGTGLIMISLSVVVRELRRVADQLGSRAFADRDDSAHAPILPGRHIEERPPSLSDSDRFAPSLGDRNATPSVMSPRRQADVFDRDRETVVAVEDAEFPASSDEPSQPKPRRNLLFASMMKERERVVVDQAGPVGSSAPARHARDPEAPRPASRVDRPSAPPDHNASSVTVLRSGVVNGMAYSLYSDGTIDAQLSEGTMRFASIDRLRAHLDQGSDRPSPK</sequence>
<feature type="transmembrane region" description="Helical" evidence="2">
    <location>
        <begin position="32"/>
        <end position="55"/>
    </location>
</feature>
<accession>A0A1V4HWZ7</accession>
<dbReference type="OrthoDB" id="8456817at2"/>
<name>A0A1V4HWZ7_NITVU</name>
<feature type="region of interest" description="Disordered" evidence="1">
    <location>
        <begin position="76"/>
        <end position="125"/>
    </location>
</feature>
<dbReference type="RefSeq" id="WP_079447269.1">
    <property type="nucleotide sequence ID" value="NZ_MWPQ01000044.1"/>
</dbReference>
<proteinExistence type="predicted"/>
<dbReference type="STRING" id="29421.B2M20_11950"/>
<comment type="caution">
    <text evidence="3">The sequence shown here is derived from an EMBL/GenBank/DDBJ whole genome shotgun (WGS) entry which is preliminary data.</text>
</comment>
<organism evidence="3 4">
    <name type="scientific">Nitrobacter vulgaris</name>
    <dbReference type="NCBI Taxonomy" id="29421"/>
    <lineage>
        <taxon>Bacteria</taxon>
        <taxon>Pseudomonadati</taxon>
        <taxon>Pseudomonadota</taxon>
        <taxon>Alphaproteobacteria</taxon>
        <taxon>Hyphomicrobiales</taxon>
        <taxon>Nitrobacteraceae</taxon>
        <taxon>Nitrobacter</taxon>
    </lineage>
</organism>
<feature type="compositionally biased region" description="Basic and acidic residues" evidence="1">
    <location>
        <begin position="85"/>
        <end position="99"/>
    </location>
</feature>
<keyword evidence="2" id="KW-0472">Membrane</keyword>
<dbReference type="Proteomes" id="UP000189940">
    <property type="component" value="Unassembled WGS sequence"/>
</dbReference>
<protein>
    <recommendedName>
        <fullName evidence="5">DUF308 domain-containing protein</fullName>
    </recommendedName>
</protein>
<gene>
    <name evidence="3" type="ORF">B2M20_11950</name>
</gene>
<feature type="region of interest" description="Disordered" evidence="1">
    <location>
        <begin position="170"/>
        <end position="209"/>
    </location>
</feature>
<evidence type="ECO:0000256" key="2">
    <source>
        <dbReference type="SAM" id="Phobius"/>
    </source>
</evidence>
<keyword evidence="2" id="KW-1133">Transmembrane helix</keyword>
<evidence type="ECO:0000313" key="3">
    <source>
        <dbReference type="EMBL" id="OPH82498.1"/>
    </source>
</evidence>
<dbReference type="AlphaFoldDB" id="A0A1V4HWZ7"/>
<keyword evidence="2" id="KW-0812">Transmembrane</keyword>
<evidence type="ECO:0000256" key="1">
    <source>
        <dbReference type="SAM" id="MobiDB-lite"/>
    </source>
</evidence>
<dbReference type="EMBL" id="MWPQ01000044">
    <property type="protein sequence ID" value="OPH82498.1"/>
    <property type="molecule type" value="Genomic_DNA"/>
</dbReference>
<reference evidence="3 4" key="1">
    <citation type="submission" date="2017-02" db="EMBL/GenBank/DDBJ databases">
        <title>Genome sequence of the nitrite-oxidizing bacterium Nitrobacter vulgaris strain Ab1.</title>
        <authorList>
            <person name="Mellbye B.L."/>
            <person name="Davis E.W."/>
            <person name="Spieck E."/>
            <person name="Chang J.H."/>
            <person name="Bottomley P.J."/>
            <person name="Sayavedra-Soto L.A."/>
        </authorList>
    </citation>
    <scope>NUCLEOTIDE SEQUENCE [LARGE SCALE GENOMIC DNA]</scope>
    <source>
        <strain evidence="3 4">Ab1</strain>
    </source>
</reference>
<keyword evidence="4" id="KW-1185">Reference proteome</keyword>